<dbReference type="EMBL" id="HG670989">
    <property type="protein sequence ID" value="CDI79207.1"/>
    <property type="molecule type" value="Genomic_DNA"/>
</dbReference>
<feature type="transmembrane region" description="Helical" evidence="16">
    <location>
        <begin position="246"/>
        <end position="265"/>
    </location>
</feature>
<keyword evidence="9 16" id="KW-0812">Transmembrane</keyword>
<reference evidence="19" key="2">
    <citation type="submission" date="2013-10" db="EMBL/GenBank/DDBJ databases">
        <authorList>
            <person name="Aslett M."/>
        </authorList>
    </citation>
    <scope>NUCLEOTIDE SEQUENCE</scope>
    <source>
        <strain evidence="19">Houghton</strain>
    </source>
</reference>
<accession>U6GI23</accession>
<comment type="subcellular location">
    <subcellularLocation>
        <location evidence="3">Endomembrane system</location>
        <topology evidence="3">Multi-pass membrane protein</topology>
    </subcellularLocation>
</comment>
<dbReference type="GO" id="GO:0004579">
    <property type="term" value="F:dolichyl-diphosphooligosaccharide-protein glycotransferase activity"/>
    <property type="evidence" value="ECO:0007669"/>
    <property type="project" value="UniProtKB-EC"/>
</dbReference>
<dbReference type="GO" id="GO:0016020">
    <property type="term" value="C:membrane"/>
    <property type="evidence" value="ECO:0007669"/>
    <property type="project" value="InterPro"/>
</dbReference>
<dbReference type="GO" id="GO:0046872">
    <property type="term" value="F:metal ion binding"/>
    <property type="evidence" value="ECO:0007669"/>
    <property type="project" value="UniProtKB-KW"/>
</dbReference>
<dbReference type="Pfam" id="PF02516">
    <property type="entry name" value="STT3"/>
    <property type="match status" value="1"/>
</dbReference>
<evidence type="ECO:0000256" key="5">
    <source>
        <dbReference type="ARBA" id="ARBA00010810"/>
    </source>
</evidence>
<feature type="transmembrane region" description="Helical" evidence="16">
    <location>
        <begin position="475"/>
        <end position="495"/>
    </location>
</feature>
<dbReference type="AlphaFoldDB" id="U6GI23"/>
<comment type="pathway">
    <text evidence="4">Protein modification; protein glycosylation.</text>
</comment>
<evidence type="ECO:0000256" key="15">
    <source>
        <dbReference type="ARBA" id="ARBA00048829"/>
    </source>
</evidence>
<dbReference type="Pfam" id="PF21436">
    <property type="entry name" value="STT3-PglB_core"/>
    <property type="match status" value="1"/>
</dbReference>
<evidence type="ECO:0000256" key="2">
    <source>
        <dbReference type="ARBA" id="ARBA00001946"/>
    </source>
</evidence>
<evidence type="ECO:0000256" key="8">
    <source>
        <dbReference type="ARBA" id="ARBA00022679"/>
    </source>
</evidence>
<feature type="transmembrane region" description="Helical" evidence="16">
    <location>
        <begin position="303"/>
        <end position="324"/>
    </location>
</feature>
<keyword evidence="11" id="KW-0460">Magnesium</keyword>
<dbReference type="EC" id="2.4.99.18" evidence="6"/>
<reference evidence="19" key="1">
    <citation type="submission" date="2013-10" db="EMBL/GenBank/DDBJ databases">
        <title>Genomic analysis of the causative agents of coccidiosis in chickens.</title>
        <authorList>
            <person name="Reid A.J."/>
            <person name="Blake D."/>
            <person name="Billington K."/>
            <person name="Browne H."/>
            <person name="Dunn M."/>
            <person name="Hung S."/>
            <person name="Kawahara F."/>
            <person name="Miranda-Saavedra D."/>
            <person name="Mourier T."/>
            <person name="Nagra H."/>
            <person name="Otto T.D."/>
            <person name="Rawlings N."/>
            <person name="Sanchez A."/>
            <person name="Sanders M."/>
            <person name="Subramaniam C."/>
            <person name="Tay Y."/>
            <person name="Dear P."/>
            <person name="Doerig C."/>
            <person name="Gruber A."/>
            <person name="Parkinson J."/>
            <person name="Shirley M."/>
            <person name="Wan K.L."/>
            <person name="Berriman M."/>
            <person name="Tomley F."/>
            <person name="Pain A."/>
        </authorList>
    </citation>
    <scope>NUCLEOTIDE SEQUENCE</scope>
    <source>
        <strain evidence="19">Houghton</strain>
    </source>
</reference>
<dbReference type="GO" id="GO:0012505">
    <property type="term" value="C:endomembrane system"/>
    <property type="evidence" value="ECO:0007669"/>
    <property type="project" value="UniProtKB-SubCell"/>
</dbReference>
<dbReference type="VEuPathDB" id="ToxoDB:EAH_00010080"/>
<comment type="catalytic activity">
    <reaction evidence="15">
        <text>a di-trans,poly-cis-dolichyl diphosphooligosaccharide + L-asparaginyl-[protein] = N(4)-(oligosaccharide-(1-&gt;4)-N-acetyl-beta-D-glucosaminyl-(1-&gt;4)-N-acetyl-beta-D-glucosaminyl)-L-asparaginyl-[protein] + a di-trans,poly-cis-dolichyl diphosphate + H(+)</text>
        <dbReference type="Rhea" id="RHEA:22980"/>
        <dbReference type="Rhea" id="RHEA-COMP:12804"/>
        <dbReference type="Rhea" id="RHEA-COMP:12805"/>
        <dbReference type="Rhea" id="RHEA-COMP:19506"/>
        <dbReference type="Rhea" id="RHEA-COMP:19509"/>
        <dbReference type="ChEBI" id="CHEBI:15378"/>
        <dbReference type="ChEBI" id="CHEBI:50347"/>
        <dbReference type="ChEBI" id="CHEBI:57497"/>
        <dbReference type="ChEBI" id="CHEBI:57570"/>
        <dbReference type="ChEBI" id="CHEBI:132529"/>
        <dbReference type="EC" id="2.4.99.18"/>
    </reaction>
</comment>
<feature type="domain" description="STT3/PglB/AglB core" evidence="18">
    <location>
        <begin position="545"/>
        <end position="619"/>
    </location>
</feature>
<comment type="similarity">
    <text evidence="5">Belongs to the STT3 family.</text>
</comment>
<feature type="transmembrane region" description="Helical" evidence="16">
    <location>
        <begin position="336"/>
        <end position="359"/>
    </location>
</feature>
<keyword evidence="13 16" id="KW-0472">Membrane</keyword>
<keyword evidence="14" id="KW-0464">Manganese</keyword>
<organism evidence="19 20">
    <name type="scientific">Eimeria acervulina</name>
    <name type="common">Coccidian parasite</name>
    <dbReference type="NCBI Taxonomy" id="5801"/>
    <lineage>
        <taxon>Eukaryota</taxon>
        <taxon>Sar</taxon>
        <taxon>Alveolata</taxon>
        <taxon>Apicomplexa</taxon>
        <taxon>Conoidasida</taxon>
        <taxon>Coccidia</taxon>
        <taxon>Eucoccidiorida</taxon>
        <taxon>Eimeriorina</taxon>
        <taxon>Eimeriidae</taxon>
        <taxon>Eimeria</taxon>
    </lineage>
</organism>
<evidence type="ECO:0000256" key="11">
    <source>
        <dbReference type="ARBA" id="ARBA00022842"/>
    </source>
</evidence>
<evidence type="ECO:0000256" key="10">
    <source>
        <dbReference type="ARBA" id="ARBA00022723"/>
    </source>
</evidence>
<feature type="transmembrane region" description="Helical" evidence="16">
    <location>
        <begin position="272"/>
        <end position="291"/>
    </location>
</feature>
<keyword evidence="8 19" id="KW-0808">Transferase</keyword>
<dbReference type="InterPro" id="IPR003674">
    <property type="entry name" value="Oligo_trans_STT3"/>
</dbReference>
<comment type="cofactor">
    <cofactor evidence="2">
        <name>Mg(2+)</name>
        <dbReference type="ChEBI" id="CHEBI:18420"/>
    </cofactor>
</comment>
<evidence type="ECO:0000256" key="14">
    <source>
        <dbReference type="ARBA" id="ARBA00023211"/>
    </source>
</evidence>
<dbReference type="GeneID" id="25269078"/>
<dbReference type="PANTHER" id="PTHR13872">
    <property type="entry name" value="DOLICHYL-DIPHOSPHOOLIGOSACCHARIDE--PROTEIN GLYCOSYLTRANSFERASE SUBUNIT"/>
    <property type="match status" value="1"/>
</dbReference>
<comment type="cofactor">
    <cofactor evidence="1">
        <name>Mn(2+)</name>
        <dbReference type="ChEBI" id="CHEBI:29035"/>
    </cofactor>
</comment>
<keyword evidence="20" id="KW-1185">Reference proteome</keyword>
<dbReference type="OrthoDB" id="10261066at2759"/>
<sequence length="703" mass="78080">MTVESEGSNVTKAAAIAPETSLSLETVLRRLFLSSTACKVLEAGNRWGKLIEAVCLALIMFLCLSMRLFPTIRGEATIYDFDPYFNHRTTKYLASEGFREFWNWYDDASWYPLGRPVGQTLFPGLMTTSYFIHKVLSFFGFLVSISDVSIYLPPAFSCLTAFVVHCFAKHASGSRTAGLFSSLFVGISPAYVKTSLVGSYDNECIAIFAMLLGFYMWTRAVKRGTMLSALLAAIPSAYMVTAWGGYVFLINAIAVHMVALCVLGLMTPRHQLAYVVFYVIITALCVNVPFLNLTPLWSSEHMASHGVFVLVTAFAIVHCISALLPKASVNHLQIWVFGLAGALVFVVIAILALTGKTAWSPRSLTLLDPTYASKHIPIVASVSEHQPTTWSTYFLDLHMVIFVAPLGLIISLRRGDGLFFIGLYGVLACYFSAVMIRLMLVLSPAASMLAGIGAAVIVTGIVSHLPRASIKTAKLGGFTLPFTVAFPVLLAFFWLCVMKGYHLMTCVEEFCITGGPIGRTNTPKPDDFREAYNWLRQNTHPKARIMAWWDYGYQVSEVGNRTVFVDNNTWNSTHIATVGLAFASDEPEAFAIAQDLDVDYVFVSECPSKALIAKPIDKQSYECRMLGDALTRSLLYKLSYQHFGKATKGFDFARKTKVNTTDIQLKHFQEVYTSENWVVRIYKVRKTDNRDTRMLNAIESGFQ</sequence>
<keyword evidence="12 16" id="KW-1133">Transmembrane helix</keyword>
<keyword evidence="7" id="KW-0328">Glycosyltransferase</keyword>
<dbReference type="RefSeq" id="XP_013250646.1">
    <property type="nucleotide sequence ID" value="XM_013395192.1"/>
</dbReference>
<evidence type="ECO:0000259" key="18">
    <source>
        <dbReference type="Pfam" id="PF21436"/>
    </source>
</evidence>
<feature type="transmembrane region" description="Helical" evidence="16">
    <location>
        <begin position="390"/>
        <end position="410"/>
    </location>
</feature>
<feature type="transmembrane region" description="Helical" evidence="16">
    <location>
        <begin position="445"/>
        <end position="463"/>
    </location>
</feature>
<feature type="transmembrane region" description="Helical" evidence="16">
    <location>
        <begin position="198"/>
        <end position="217"/>
    </location>
</feature>
<dbReference type="Proteomes" id="UP000018050">
    <property type="component" value="Unassembled WGS sequence"/>
</dbReference>
<feature type="transmembrane region" description="Helical" evidence="16">
    <location>
        <begin position="50"/>
        <end position="69"/>
    </location>
</feature>
<evidence type="ECO:0000313" key="20">
    <source>
        <dbReference type="Proteomes" id="UP000018050"/>
    </source>
</evidence>
<keyword evidence="10" id="KW-0479">Metal-binding</keyword>
<dbReference type="InterPro" id="IPR048999">
    <property type="entry name" value="STT3-PglB_core"/>
</dbReference>
<evidence type="ECO:0000259" key="17">
    <source>
        <dbReference type="Pfam" id="PF02516"/>
    </source>
</evidence>
<evidence type="ECO:0000256" key="3">
    <source>
        <dbReference type="ARBA" id="ARBA00004127"/>
    </source>
</evidence>
<evidence type="ECO:0000256" key="7">
    <source>
        <dbReference type="ARBA" id="ARBA00022676"/>
    </source>
</evidence>
<gene>
    <name evidence="19" type="ORF">EAH_00010080</name>
</gene>
<evidence type="ECO:0000256" key="16">
    <source>
        <dbReference type="SAM" id="Phobius"/>
    </source>
</evidence>
<feature type="transmembrane region" description="Helical" evidence="16">
    <location>
        <begin position="175"/>
        <end position="192"/>
    </location>
</feature>
<evidence type="ECO:0000256" key="9">
    <source>
        <dbReference type="ARBA" id="ARBA00022692"/>
    </source>
</evidence>
<name>U6GI23_EIMAC</name>
<dbReference type="Gene3D" id="3.40.50.12610">
    <property type="match status" value="1"/>
</dbReference>
<evidence type="ECO:0000256" key="4">
    <source>
        <dbReference type="ARBA" id="ARBA00004922"/>
    </source>
</evidence>
<evidence type="ECO:0000313" key="19">
    <source>
        <dbReference type="EMBL" id="CDI79207.1"/>
    </source>
</evidence>
<feature type="domain" description="Oligosaccharyl transferase STT3 N-terminal" evidence="17">
    <location>
        <begin position="51"/>
        <end position="450"/>
    </location>
</feature>
<evidence type="ECO:0000256" key="1">
    <source>
        <dbReference type="ARBA" id="ARBA00001936"/>
    </source>
</evidence>
<evidence type="ECO:0000256" key="13">
    <source>
        <dbReference type="ARBA" id="ARBA00023136"/>
    </source>
</evidence>
<dbReference type="UniPathway" id="UPA00378"/>
<protein>
    <recommendedName>
        <fullName evidence="6">dolichyl-diphosphooligosaccharide--protein glycotransferase</fullName>
        <ecNumber evidence="6">2.4.99.18</ecNumber>
    </recommendedName>
</protein>
<evidence type="ECO:0000256" key="6">
    <source>
        <dbReference type="ARBA" id="ARBA00012605"/>
    </source>
</evidence>
<evidence type="ECO:0000256" key="12">
    <source>
        <dbReference type="ARBA" id="ARBA00022989"/>
    </source>
</evidence>
<dbReference type="PANTHER" id="PTHR13872:SF1">
    <property type="entry name" value="DOLICHYL-DIPHOSPHOOLIGOSACCHARIDE--PROTEIN GLYCOSYLTRANSFERASE SUBUNIT STT3B"/>
    <property type="match status" value="1"/>
</dbReference>
<dbReference type="InterPro" id="IPR048307">
    <property type="entry name" value="STT3_N"/>
</dbReference>
<dbReference type="OMA" id="TWYAIGT"/>
<proteinExistence type="inferred from homology"/>
<feature type="transmembrane region" description="Helical" evidence="16">
    <location>
        <begin position="417"/>
        <end position="439"/>
    </location>
</feature>